<dbReference type="GeneID" id="63826966"/>
<evidence type="ECO:0000313" key="2">
    <source>
        <dbReference type="Proteomes" id="UP000076871"/>
    </source>
</evidence>
<organism evidence="1 2">
    <name type="scientific">Laetiporus sulphureus 93-53</name>
    <dbReference type="NCBI Taxonomy" id="1314785"/>
    <lineage>
        <taxon>Eukaryota</taxon>
        <taxon>Fungi</taxon>
        <taxon>Dikarya</taxon>
        <taxon>Basidiomycota</taxon>
        <taxon>Agaricomycotina</taxon>
        <taxon>Agaricomycetes</taxon>
        <taxon>Polyporales</taxon>
        <taxon>Laetiporus</taxon>
    </lineage>
</organism>
<dbReference type="EMBL" id="KV427661">
    <property type="protein sequence ID" value="KZT01689.1"/>
    <property type="molecule type" value="Genomic_DNA"/>
</dbReference>
<gene>
    <name evidence="1" type="ORF">LAESUDRAFT_730961</name>
</gene>
<keyword evidence="2" id="KW-1185">Reference proteome</keyword>
<evidence type="ECO:0000313" key="1">
    <source>
        <dbReference type="EMBL" id="KZT01689.1"/>
    </source>
</evidence>
<reference evidence="1 2" key="1">
    <citation type="journal article" date="2016" name="Mol. Biol. Evol.">
        <title>Comparative Genomics of Early-Diverging Mushroom-Forming Fungi Provides Insights into the Origins of Lignocellulose Decay Capabilities.</title>
        <authorList>
            <person name="Nagy L.G."/>
            <person name="Riley R."/>
            <person name="Tritt A."/>
            <person name="Adam C."/>
            <person name="Daum C."/>
            <person name="Floudas D."/>
            <person name="Sun H."/>
            <person name="Yadav J.S."/>
            <person name="Pangilinan J."/>
            <person name="Larsson K.H."/>
            <person name="Matsuura K."/>
            <person name="Barry K."/>
            <person name="Labutti K."/>
            <person name="Kuo R."/>
            <person name="Ohm R.A."/>
            <person name="Bhattacharya S.S."/>
            <person name="Shirouzu T."/>
            <person name="Yoshinaga Y."/>
            <person name="Martin F.M."/>
            <person name="Grigoriev I.V."/>
            <person name="Hibbett D.S."/>
        </authorList>
    </citation>
    <scope>NUCLEOTIDE SEQUENCE [LARGE SCALE GENOMIC DNA]</scope>
    <source>
        <strain evidence="1 2">93-53</strain>
    </source>
</reference>
<sequence>MASAASEGRSDGDLQTVRSCDWFYDVEFERVGYTMSGCVLTPGSARAPYGMDLCPFSW</sequence>
<dbReference type="AlphaFoldDB" id="A0A165BUP2"/>
<proteinExistence type="predicted"/>
<accession>A0A165BUP2</accession>
<dbReference type="Proteomes" id="UP000076871">
    <property type="component" value="Unassembled WGS sequence"/>
</dbReference>
<protein>
    <submittedName>
        <fullName evidence="1">Uncharacterized protein</fullName>
    </submittedName>
</protein>
<dbReference type="InParanoid" id="A0A165BUP2"/>
<dbReference type="RefSeq" id="XP_040759429.1">
    <property type="nucleotide sequence ID" value="XM_040909937.1"/>
</dbReference>
<name>A0A165BUP2_9APHY</name>